<dbReference type="SUPFAM" id="SSF56672">
    <property type="entry name" value="DNA/RNA polymerases"/>
    <property type="match status" value="1"/>
</dbReference>
<dbReference type="InterPro" id="IPR043502">
    <property type="entry name" value="DNA/RNA_pol_sf"/>
</dbReference>
<evidence type="ECO:0000313" key="3">
    <source>
        <dbReference type="Proteomes" id="UP000658997"/>
    </source>
</evidence>
<dbReference type="AlphaFoldDB" id="A0A8H8QS16"/>
<accession>A0A8H8QS16</accession>
<organism evidence="2 3">
    <name type="scientific">Ustilago bromivora</name>
    <dbReference type="NCBI Taxonomy" id="307758"/>
    <lineage>
        <taxon>Eukaryota</taxon>
        <taxon>Fungi</taxon>
        <taxon>Dikarya</taxon>
        <taxon>Basidiomycota</taxon>
        <taxon>Ustilaginomycotina</taxon>
        <taxon>Ustilaginomycetes</taxon>
        <taxon>Ustilaginales</taxon>
        <taxon>Ustilaginaceae</taxon>
        <taxon>Ustilago</taxon>
    </lineage>
</organism>
<dbReference type="EMBL" id="ULHB01000191">
    <property type="protein sequence ID" value="SYW84937.1"/>
    <property type="molecule type" value="Genomic_DNA"/>
</dbReference>
<keyword evidence="3" id="KW-1185">Reference proteome</keyword>
<gene>
    <name evidence="2" type="ORF">UBRO2_05643</name>
</gene>
<sequence length="368" mass="40693">MPITTATTPTDHELTQAACVGHSHNQHQPTPSPPQNSSTPPAPPPSQPHASHGHKVKVDLRVLQQRAFLNRGCFFILNARFKSNDEEWTYMTKAMLDGGAAINVMTQPIASILGLKPNPSLPEVVVQMGNAQPYVGTVADLKSQEPPLADISTKEFLHQQVCKLINNGFLIKVLGDQVWLISETHIVPKPATEIKSNVSIGELQCQVNASLKAMGLEHNPSMSDPAPLPIKLSEAQMTKAQYQLVHNYTPINHYMCDTAFVPGDIAIKVSKLFNKKFLFKGDGCTGFFIIANSLLATLLSITYIEDLEFCGYTVMLFGFKVSPSLYYQFITMAFGDLFDQDSNFWMDNVAAGHQDFGAYFTWLRAFLD</sequence>
<evidence type="ECO:0000256" key="1">
    <source>
        <dbReference type="SAM" id="MobiDB-lite"/>
    </source>
</evidence>
<proteinExistence type="predicted"/>
<name>A0A8H8QS16_9BASI</name>
<evidence type="ECO:0000313" key="2">
    <source>
        <dbReference type="EMBL" id="SYW84937.1"/>
    </source>
</evidence>
<reference evidence="2" key="1">
    <citation type="submission" date="2018-08" db="EMBL/GenBank/DDBJ databases">
        <authorList>
            <person name="Guldener U."/>
        </authorList>
    </citation>
    <scope>NUCLEOTIDE SEQUENCE</scope>
    <source>
        <strain evidence="2">UB2</strain>
    </source>
</reference>
<feature type="region of interest" description="Disordered" evidence="1">
    <location>
        <begin position="21"/>
        <end position="54"/>
    </location>
</feature>
<protein>
    <submittedName>
        <fullName evidence="2">Uncharacterized protein</fullName>
    </submittedName>
</protein>
<feature type="compositionally biased region" description="Pro residues" evidence="1">
    <location>
        <begin position="30"/>
        <end position="47"/>
    </location>
</feature>
<comment type="caution">
    <text evidence="2">The sequence shown here is derived from an EMBL/GenBank/DDBJ whole genome shotgun (WGS) entry which is preliminary data.</text>
</comment>
<dbReference type="Proteomes" id="UP000658997">
    <property type="component" value="Unassembled WGS sequence"/>
</dbReference>